<dbReference type="PROSITE" id="PS50088">
    <property type="entry name" value="ANK_REPEAT"/>
    <property type="match status" value="5"/>
</dbReference>
<dbReference type="Pfam" id="PF13606">
    <property type="entry name" value="Ank_3"/>
    <property type="match status" value="1"/>
</dbReference>
<feature type="region of interest" description="Disordered" evidence="4">
    <location>
        <begin position="631"/>
        <end position="650"/>
    </location>
</feature>
<dbReference type="InterPro" id="IPR002110">
    <property type="entry name" value="Ankyrin_rpt"/>
</dbReference>
<evidence type="ECO:0000313" key="6">
    <source>
        <dbReference type="EMBL" id="CRZ06934.1"/>
    </source>
</evidence>
<evidence type="ECO:0000256" key="4">
    <source>
        <dbReference type="SAM" id="MobiDB-lite"/>
    </source>
</evidence>
<dbReference type="AlphaFoldDB" id="A0A0H5RED5"/>
<keyword evidence="1" id="KW-0677">Repeat</keyword>
<dbReference type="Pfam" id="PF00023">
    <property type="entry name" value="Ank"/>
    <property type="match status" value="1"/>
</dbReference>
<dbReference type="EMBL" id="HACM01006492">
    <property type="protein sequence ID" value="CRZ06934.1"/>
    <property type="molecule type" value="Transcribed_RNA"/>
</dbReference>
<proteinExistence type="predicted"/>
<evidence type="ECO:0000256" key="3">
    <source>
        <dbReference type="PROSITE-ProRule" id="PRU00023"/>
    </source>
</evidence>
<protein>
    <submittedName>
        <fullName evidence="6">Uncharacterized protein</fullName>
    </submittedName>
</protein>
<keyword evidence="5" id="KW-0732">Signal</keyword>
<dbReference type="PROSITE" id="PS50297">
    <property type="entry name" value="ANK_REP_REGION"/>
    <property type="match status" value="2"/>
</dbReference>
<keyword evidence="2 3" id="KW-0040">ANK repeat</keyword>
<organism evidence="6">
    <name type="scientific">Spongospora subterranea</name>
    <dbReference type="NCBI Taxonomy" id="70186"/>
    <lineage>
        <taxon>Eukaryota</taxon>
        <taxon>Sar</taxon>
        <taxon>Rhizaria</taxon>
        <taxon>Endomyxa</taxon>
        <taxon>Phytomyxea</taxon>
        <taxon>Plasmodiophorida</taxon>
        <taxon>Plasmodiophoridae</taxon>
        <taxon>Spongospora</taxon>
    </lineage>
</organism>
<dbReference type="PRINTS" id="PR01415">
    <property type="entry name" value="ANKYRIN"/>
</dbReference>
<feature type="repeat" description="ANK" evidence="3">
    <location>
        <begin position="256"/>
        <end position="288"/>
    </location>
</feature>
<dbReference type="SMART" id="SM00248">
    <property type="entry name" value="ANK"/>
    <property type="match status" value="11"/>
</dbReference>
<feature type="repeat" description="ANK" evidence="3">
    <location>
        <begin position="150"/>
        <end position="182"/>
    </location>
</feature>
<feature type="repeat" description="ANK" evidence="3">
    <location>
        <begin position="603"/>
        <end position="635"/>
    </location>
</feature>
<feature type="repeat" description="ANK" evidence="3">
    <location>
        <begin position="432"/>
        <end position="464"/>
    </location>
</feature>
<evidence type="ECO:0000256" key="5">
    <source>
        <dbReference type="SAM" id="SignalP"/>
    </source>
</evidence>
<evidence type="ECO:0000256" key="2">
    <source>
        <dbReference type="ARBA" id="ARBA00023043"/>
    </source>
</evidence>
<reference evidence="6" key="1">
    <citation type="submission" date="2015-04" db="EMBL/GenBank/DDBJ databases">
        <title>The genome sequence of the plant pathogenic Rhizarian Plasmodiophora brassicae reveals insights in its biotrophic life cycle and the origin of chitin synthesis.</title>
        <authorList>
            <person name="Schwelm A."/>
            <person name="Fogelqvist J."/>
            <person name="Knaust A."/>
            <person name="Julke S."/>
            <person name="Lilja T."/>
            <person name="Dhandapani V."/>
            <person name="Bonilla-Rosso G."/>
            <person name="Karlsson M."/>
            <person name="Shevchenko A."/>
            <person name="Choi S.R."/>
            <person name="Kim H.G."/>
            <person name="Park J.Y."/>
            <person name="Lim Y.P."/>
            <person name="Ludwig-Muller J."/>
            <person name="Dixelius C."/>
        </authorList>
    </citation>
    <scope>NUCLEOTIDE SEQUENCE</scope>
    <source>
        <tissue evidence="6">Potato root galls</tissue>
    </source>
</reference>
<dbReference type="InterPro" id="IPR036770">
    <property type="entry name" value="Ankyrin_rpt-contain_sf"/>
</dbReference>
<evidence type="ECO:0000256" key="1">
    <source>
        <dbReference type="ARBA" id="ARBA00022737"/>
    </source>
</evidence>
<feature type="signal peptide" evidence="5">
    <location>
        <begin position="1"/>
        <end position="21"/>
    </location>
</feature>
<dbReference type="PANTHER" id="PTHR24198">
    <property type="entry name" value="ANKYRIN REPEAT AND PROTEIN KINASE DOMAIN-CONTAINING PROTEIN"/>
    <property type="match status" value="1"/>
</dbReference>
<dbReference type="PANTHER" id="PTHR24198:SF165">
    <property type="entry name" value="ANKYRIN REPEAT-CONTAINING PROTEIN-RELATED"/>
    <property type="match status" value="1"/>
</dbReference>
<dbReference type="Pfam" id="PF13857">
    <property type="entry name" value="Ank_5"/>
    <property type="match status" value="2"/>
</dbReference>
<dbReference type="SUPFAM" id="SSF48403">
    <property type="entry name" value="Ankyrin repeat"/>
    <property type="match status" value="2"/>
</dbReference>
<feature type="repeat" description="ANK" evidence="3">
    <location>
        <begin position="497"/>
        <end position="529"/>
    </location>
</feature>
<accession>A0A0H5RED5</accession>
<dbReference type="Gene3D" id="1.25.40.20">
    <property type="entry name" value="Ankyrin repeat-containing domain"/>
    <property type="match status" value="5"/>
</dbReference>
<feature type="chain" id="PRO_5005223184" evidence="5">
    <location>
        <begin position="22"/>
        <end position="650"/>
    </location>
</feature>
<name>A0A0H5RED5_9EUKA</name>
<sequence>MTGTGIAEIVLMMMILRSGVSMIVQTSQDVLHTALENGDEIAEKLAYEIEEEFINRPYTIPLSDDMWGPWFGMDRSLTLRTTTINMALLYSRENVAIIIIDRGANLLLTDQYGNTPLHIAAGQGLNIAVIKLLKKIRMTNPQALDLQNKAGKTPLHFAADYEWEDVIKTLLVGGANPNIADSFGNTPLHLAIQRNLSGQIIIDIIEAMKAKAVDDLGHNEMTNPSGCSSGTMVHDGLDPNAIGEAISEVMNLRNNLGCTAFWMAVRHQRCDIANILFKNGADPNKSDDCGDSPFHTSLPTDMTDEMIILMIKNIDVNHVDGSGWNLLRYAFKDKREVLIKHLLERFATTIIPDRNGNTALHLAISTKLSEQIIIDIIKAASPKPIHLVLQNKMTSRFFRDLSDKLHENLLRDVVRNILALSCDAIINLKRHDGQTAFCLAVHNNRVDIAQILLENGADPTIADDHRDTPLHSILLTQTDDSILSMTHNIDVNHRYNDGSTLFHCAIKCSREVVVMNMLKRGANPSIANADGNTALHLAILHNLSSETIISIFEEATPRPADIVGQNGMRDPSVYLNWKLSDAPLDPNVNRQSTSEIINFRNKLCQTALFLAFTRDRLDIAQILMDRGADPNIPDNRGKYWTPETAPGDTS</sequence>